<name>A0ABV9JGQ2_9GAMM</name>
<dbReference type="InterPro" id="IPR020449">
    <property type="entry name" value="Tscrpt_reg_AraC-type_HTH"/>
</dbReference>
<dbReference type="InterPro" id="IPR018060">
    <property type="entry name" value="HTH_AraC"/>
</dbReference>
<dbReference type="SMART" id="SM00342">
    <property type="entry name" value="HTH_ARAC"/>
    <property type="match status" value="1"/>
</dbReference>
<evidence type="ECO:0000313" key="5">
    <source>
        <dbReference type="EMBL" id="MFC4653864.1"/>
    </source>
</evidence>
<dbReference type="RefSeq" id="WP_377331444.1">
    <property type="nucleotide sequence ID" value="NZ_JBHSGB010000002.1"/>
</dbReference>
<keyword evidence="3" id="KW-0804">Transcription</keyword>
<dbReference type="SUPFAM" id="SSF46689">
    <property type="entry name" value="Homeodomain-like"/>
    <property type="match status" value="1"/>
</dbReference>
<proteinExistence type="predicted"/>
<dbReference type="EMBL" id="JBHSGB010000002">
    <property type="protein sequence ID" value="MFC4653864.1"/>
    <property type="molecule type" value="Genomic_DNA"/>
</dbReference>
<dbReference type="Pfam" id="PF12833">
    <property type="entry name" value="HTH_18"/>
    <property type="match status" value="1"/>
</dbReference>
<evidence type="ECO:0000313" key="6">
    <source>
        <dbReference type="Proteomes" id="UP001595962"/>
    </source>
</evidence>
<dbReference type="PROSITE" id="PS01124">
    <property type="entry name" value="HTH_ARAC_FAMILY_2"/>
    <property type="match status" value="1"/>
</dbReference>
<dbReference type="PROSITE" id="PS00041">
    <property type="entry name" value="HTH_ARAC_FAMILY_1"/>
    <property type="match status" value="1"/>
</dbReference>
<dbReference type="InterPro" id="IPR050204">
    <property type="entry name" value="AraC_XylS_family_regulators"/>
</dbReference>
<evidence type="ECO:0000259" key="4">
    <source>
        <dbReference type="PROSITE" id="PS01124"/>
    </source>
</evidence>
<keyword evidence="2" id="KW-0238">DNA-binding</keyword>
<protein>
    <submittedName>
        <fullName evidence="5">Helix-turn-helix domain-containing protein</fullName>
    </submittedName>
</protein>
<keyword evidence="1" id="KW-0805">Transcription regulation</keyword>
<evidence type="ECO:0000256" key="1">
    <source>
        <dbReference type="ARBA" id="ARBA00023015"/>
    </source>
</evidence>
<dbReference type="InterPro" id="IPR009057">
    <property type="entry name" value="Homeodomain-like_sf"/>
</dbReference>
<dbReference type="Proteomes" id="UP001595962">
    <property type="component" value="Unassembled WGS sequence"/>
</dbReference>
<keyword evidence="6" id="KW-1185">Reference proteome</keyword>
<accession>A0ABV9JGQ2</accession>
<dbReference type="PRINTS" id="PR00032">
    <property type="entry name" value="HTHARAC"/>
</dbReference>
<comment type="caution">
    <text evidence="5">The sequence shown here is derived from an EMBL/GenBank/DDBJ whole genome shotgun (WGS) entry which is preliminary data.</text>
</comment>
<organism evidence="5 6">
    <name type="scientific">Rheinheimera marina</name>
    <dbReference type="NCBI Taxonomy" id="1774958"/>
    <lineage>
        <taxon>Bacteria</taxon>
        <taxon>Pseudomonadati</taxon>
        <taxon>Pseudomonadota</taxon>
        <taxon>Gammaproteobacteria</taxon>
        <taxon>Chromatiales</taxon>
        <taxon>Chromatiaceae</taxon>
        <taxon>Rheinheimera</taxon>
    </lineage>
</organism>
<gene>
    <name evidence="5" type="ORF">ACFO3I_02375</name>
</gene>
<reference evidence="6" key="1">
    <citation type="journal article" date="2019" name="Int. J. Syst. Evol. Microbiol.">
        <title>The Global Catalogue of Microorganisms (GCM) 10K type strain sequencing project: providing services to taxonomists for standard genome sequencing and annotation.</title>
        <authorList>
            <consortium name="The Broad Institute Genomics Platform"/>
            <consortium name="The Broad Institute Genome Sequencing Center for Infectious Disease"/>
            <person name="Wu L."/>
            <person name="Ma J."/>
        </authorList>
    </citation>
    <scope>NUCLEOTIDE SEQUENCE [LARGE SCALE GENOMIC DNA]</scope>
    <source>
        <strain evidence="6">DT28</strain>
    </source>
</reference>
<dbReference type="InterPro" id="IPR046532">
    <property type="entry name" value="DUF6597"/>
</dbReference>
<dbReference type="Gene3D" id="1.10.10.60">
    <property type="entry name" value="Homeodomain-like"/>
    <property type="match status" value="1"/>
</dbReference>
<dbReference type="Pfam" id="PF20240">
    <property type="entry name" value="DUF6597"/>
    <property type="match status" value="1"/>
</dbReference>
<feature type="domain" description="HTH araC/xylS-type" evidence="4">
    <location>
        <begin position="168"/>
        <end position="257"/>
    </location>
</feature>
<evidence type="ECO:0000256" key="3">
    <source>
        <dbReference type="ARBA" id="ARBA00023163"/>
    </source>
</evidence>
<dbReference type="PANTHER" id="PTHR46796">
    <property type="entry name" value="HTH-TYPE TRANSCRIPTIONAL ACTIVATOR RHAS-RELATED"/>
    <property type="match status" value="1"/>
</dbReference>
<dbReference type="InterPro" id="IPR018062">
    <property type="entry name" value="HTH_AraC-typ_CS"/>
</dbReference>
<evidence type="ECO:0000256" key="2">
    <source>
        <dbReference type="ARBA" id="ARBA00023125"/>
    </source>
</evidence>
<sequence length="267" mass="30137">MREQQQQEFSYLGFRRFYPEAMLCELVDCFWAIGGGQGLPPSSLEKLYPDGGCSLTFELGLQQASACFEFNRQTKTRQFFTRQPQISVRLFAGALFQLFRLPPSELPDHGCDATELLSGTMRQQLLLLLQQLPDLSTAAAVASLEQWLIRLWLDSVGSARTQAALQLLQQPELNVASAAAELGISSRTLERQLLQQVGLSPAYFQLCQRLKQARLRLAQTQQPLAQLALDLGFYDQAHFSHAFRDFVGETPASYRQRKLSQIYKAKN</sequence>